<gene>
    <name evidence="2" type="ORF">EQW73_08340</name>
    <name evidence="3" type="ORF">EQW78_01400</name>
</gene>
<feature type="transmembrane region" description="Helical" evidence="1">
    <location>
        <begin position="55"/>
        <end position="79"/>
    </location>
</feature>
<evidence type="ECO:0000313" key="5">
    <source>
        <dbReference type="Proteomes" id="UP000290517"/>
    </source>
</evidence>
<feature type="transmembrane region" description="Helical" evidence="1">
    <location>
        <begin position="172"/>
        <end position="192"/>
    </location>
</feature>
<protein>
    <recommendedName>
        <fullName evidence="6">Transporter</fullName>
    </recommendedName>
</protein>
<dbReference type="OrthoDB" id="3261041at2"/>
<keyword evidence="1" id="KW-1133">Transmembrane helix</keyword>
<feature type="transmembrane region" description="Helical" evidence="1">
    <location>
        <begin position="133"/>
        <end position="151"/>
    </location>
</feature>
<evidence type="ECO:0000313" key="4">
    <source>
        <dbReference type="Proteomes" id="UP000289805"/>
    </source>
</evidence>
<name>A0A4Q1L168_9CELL</name>
<evidence type="ECO:0000313" key="3">
    <source>
        <dbReference type="EMBL" id="RXR36500.1"/>
    </source>
</evidence>
<feature type="transmembrane region" description="Helical" evidence="1">
    <location>
        <begin position="100"/>
        <end position="127"/>
    </location>
</feature>
<reference evidence="4 5" key="1">
    <citation type="submission" date="2019-01" db="EMBL/GenBank/DDBJ databases">
        <title>Oerskovia turbata Genome sequencing and assembly.</title>
        <authorList>
            <person name="Dou T."/>
        </authorList>
    </citation>
    <scope>NUCLEOTIDE SEQUENCE [LARGE SCALE GENOMIC DNA]</scope>
    <source>
        <strain evidence="3 4">JCM12123</strain>
        <strain evidence="2 5">JCM3160</strain>
    </source>
</reference>
<dbReference type="EMBL" id="SDJQ01000002">
    <property type="protein sequence ID" value="RXR36500.1"/>
    <property type="molecule type" value="Genomic_DNA"/>
</dbReference>
<comment type="caution">
    <text evidence="3">The sequence shown here is derived from an EMBL/GenBank/DDBJ whole genome shotgun (WGS) entry which is preliminary data.</text>
</comment>
<organism evidence="3 4">
    <name type="scientific">Oerskovia turbata</name>
    <dbReference type="NCBI Taxonomy" id="1713"/>
    <lineage>
        <taxon>Bacteria</taxon>
        <taxon>Bacillati</taxon>
        <taxon>Actinomycetota</taxon>
        <taxon>Actinomycetes</taxon>
        <taxon>Micrococcales</taxon>
        <taxon>Cellulomonadaceae</taxon>
        <taxon>Oerskovia</taxon>
    </lineage>
</organism>
<accession>A0A4Q1L168</accession>
<feature type="transmembrane region" description="Helical" evidence="1">
    <location>
        <begin position="454"/>
        <end position="477"/>
    </location>
</feature>
<feature type="transmembrane region" description="Helical" evidence="1">
    <location>
        <begin position="305"/>
        <end position="324"/>
    </location>
</feature>
<dbReference type="RefSeq" id="WP_030152108.1">
    <property type="nucleotide sequence ID" value="NZ_JOFV01000012.1"/>
</dbReference>
<dbReference type="Proteomes" id="UP000289805">
    <property type="component" value="Unassembled WGS sequence"/>
</dbReference>
<feature type="transmembrane region" description="Helical" evidence="1">
    <location>
        <begin position="376"/>
        <end position="399"/>
    </location>
</feature>
<dbReference type="STRING" id="1713.GCA_000718325_02617"/>
<feature type="transmembrane region" description="Helical" evidence="1">
    <location>
        <begin position="405"/>
        <end position="433"/>
    </location>
</feature>
<evidence type="ECO:0000313" key="2">
    <source>
        <dbReference type="EMBL" id="RXR26325.1"/>
    </source>
</evidence>
<keyword evidence="1" id="KW-0812">Transmembrane</keyword>
<feature type="transmembrane region" description="Helical" evidence="1">
    <location>
        <begin position="21"/>
        <end position="43"/>
    </location>
</feature>
<dbReference type="Proteomes" id="UP000290517">
    <property type="component" value="Unassembled WGS sequence"/>
</dbReference>
<keyword evidence="5" id="KW-1185">Reference proteome</keyword>
<keyword evidence="1" id="KW-0472">Membrane</keyword>
<feature type="transmembrane region" description="Helical" evidence="1">
    <location>
        <begin position="483"/>
        <end position="506"/>
    </location>
</feature>
<dbReference type="EMBL" id="SDJR01000004">
    <property type="protein sequence ID" value="RXR26325.1"/>
    <property type="molecule type" value="Genomic_DNA"/>
</dbReference>
<evidence type="ECO:0008006" key="6">
    <source>
        <dbReference type="Google" id="ProtNLM"/>
    </source>
</evidence>
<feature type="transmembrane region" description="Helical" evidence="1">
    <location>
        <begin position="336"/>
        <end position="355"/>
    </location>
</feature>
<feature type="transmembrane region" description="Helical" evidence="1">
    <location>
        <begin position="228"/>
        <end position="250"/>
    </location>
</feature>
<proteinExistence type="predicted"/>
<evidence type="ECO:0000256" key="1">
    <source>
        <dbReference type="SAM" id="Phobius"/>
    </source>
</evidence>
<dbReference type="AlphaFoldDB" id="A0A4Q1L168"/>
<sequence length="528" mass="54621">MVAHLVRLKLTLLRNTLKKSVWQTVGLVLGILYGLGVISMSLVGLTVLGTTAPEMAGQIITIVGSVVVLAWWIVPLFAFGVDATLDPQRFVTFAVPQRQLLAGLAVAGLVGIPGIVTLVASAGTALAWWRSPLATLAALVGALLAVALCVVGSRATTTALAPLLDSRRYREVLSIAAFVPLMLAGPIIGWATSAIARGQEVLPVIADVLGWTPFGAPWAVAAAVSDGAWGLALVRLAIAVVVLVAAWVVWDRALAKALVAPHGGASAGKSKGLGWFDRFPATPVGAVAARCLTYWFRDPRYSGSIAVVPLLPVLLWFVGSSMGIDGGDGFKELMLVLGPVTAFTFGFAISADVAYDHTAFWTQVSSGVSGFADRAGRVLAAAVIGVPVVLVFAVASVAFTGRWDLLVATIGLSLGVLGAGLGVSSVVSARLLYPVPKPGDSPFKSPQGAAMATLVAQMITMLVLTALCLPAAGLALTNVLTGAAVWGWLTLVVGVGLGVVFLVVGMRWGGRLVDQRGPELLQQVMSYK</sequence>